<dbReference type="OrthoDB" id="3341476at2759"/>
<evidence type="ECO:0000256" key="4">
    <source>
        <dbReference type="ARBA" id="ARBA00022722"/>
    </source>
</evidence>
<dbReference type="EC" id="2.7.7.49" evidence="11"/>
<evidence type="ECO:0000256" key="6">
    <source>
        <dbReference type="ARBA" id="ARBA00023128"/>
    </source>
</evidence>
<keyword evidence="7" id="KW-0479">Metal-binding</keyword>
<comment type="subcellular location">
    <subcellularLocation>
        <location evidence="1">Mitochondrion</location>
    </subcellularLocation>
</comment>
<keyword evidence="4" id="KW-0540">Nuclease</keyword>
<evidence type="ECO:0000259" key="9">
    <source>
        <dbReference type="PROSITE" id="PS50158"/>
    </source>
</evidence>
<accession>A0A0F8AW81</accession>
<reference evidence="11 12" key="1">
    <citation type="submission" date="2015-04" db="EMBL/GenBank/DDBJ databases">
        <title>Genome sequence of Ceratocystis platani, a major pathogen of plane trees.</title>
        <authorList>
            <person name="Belbahri L."/>
        </authorList>
    </citation>
    <scope>NUCLEOTIDE SEQUENCE [LARGE SCALE GENOMIC DNA]</scope>
    <source>
        <strain evidence="11 12">CFO</strain>
    </source>
</reference>
<evidence type="ECO:0000256" key="3">
    <source>
        <dbReference type="ARBA" id="ARBA00022695"/>
    </source>
</evidence>
<feature type="region of interest" description="Disordered" evidence="8">
    <location>
        <begin position="1"/>
        <end position="23"/>
    </location>
</feature>
<keyword evidence="3 11" id="KW-0548">Nucleotidyltransferase</keyword>
<keyword evidence="7" id="KW-0863">Zinc-finger</keyword>
<feature type="region of interest" description="Disordered" evidence="8">
    <location>
        <begin position="78"/>
        <end position="110"/>
    </location>
</feature>
<sequence>MDSQNPAQPTHASEPTVLPTPTEIKDALVEMHQKVENSEQAQKLMVQQFQGEIKALQQQMAASLLQITQAFANLTPPVPPAAPGAPAAPSAPSAPVGPSEAKLEQDGDAIGNDSNQFTYLWMRMSTAAQTKVSPLYRQAKSKNHTAAQFLEALDAIFLDPHAEERAEAELYRLSQGNNEPFSAFMPKFENLLLEAGIVGDRACISSLKRCLNDELVKAICTGVKAKTYSGFVSEVFGLASDLEALRARQTRTNTQPRFGHWTPAPAPPTQAAPSPDKMDWQPSNIPLKPITPSERESLKQSNSCFRCRKPGHVRRNCPLNQGQPVATRAMEPQQPDNTPAPPSEQQENWCKATTLAIVPRLVEQVVDDPNPPIITQIAVINLGLGGHDEKLYAYVVPAQTEDLILGQRWLTDHDASVRPAQNEVILRKPFRLNLTTTSLDPDTTAIAQCTVQAFQAQVTKTKGVRVFSASLHDIEKALQTKIYTDPRTSCPSWLLPVISAFDRKKAATLPPSRPGLDTEIRLKPGESTPACPLYSMSREELLVLRKTLYELLDSGFIRASSAEGGAPVIFVKKPSGGIRFCIDYCALNNATEKDGYPLPLIHDTLHDIASAKYISKVDVISAFHRLRVKEGHEQRTVFRTHLGSFEWLVTPFGLSGAPASFQRFINHVLSQWLGITCSAYLDDVVIYTSGSREDHCKLVCQIVKALGDAGLQLDWDKSDFESSSIKYLGFIVEPGIGIRADPEKTRAIREWEAPTSIRGLRSFLGFANFYRCFVKDYSTLAMPLTTLTKKDQPFVWGPAQQEAFDKTAPLSSKQMPRDGQWEPH</sequence>
<keyword evidence="7" id="KW-0862">Zinc</keyword>
<evidence type="ECO:0000256" key="7">
    <source>
        <dbReference type="PROSITE-ProRule" id="PRU00047"/>
    </source>
</evidence>
<feature type="region of interest" description="Disordered" evidence="8">
    <location>
        <begin position="802"/>
        <end position="824"/>
    </location>
</feature>
<dbReference type="GO" id="GO:0004519">
    <property type="term" value="F:endonuclease activity"/>
    <property type="evidence" value="ECO:0007669"/>
    <property type="project" value="UniProtKB-KW"/>
</dbReference>
<name>A0A0F8AW81_CERFI</name>
<keyword evidence="5 11" id="KW-0378">Hydrolase</keyword>
<dbReference type="InterPro" id="IPR036875">
    <property type="entry name" value="Znf_CCHC_sf"/>
</dbReference>
<dbReference type="Gene3D" id="3.10.10.10">
    <property type="entry name" value="HIV Type 1 Reverse Transcriptase, subunit A, domain 1"/>
    <property type="match status" value="1"/>
</dbReference>
<dbReference type="InterPro" id="IPR043128">
    <property type="entry name" value="Rev_trsase/Diguanyl_cyclase"/>
</dbReference>
<dbReference type="InterPro" id="IPR000477">
    <property type="entry name" value="RT_dom"/>
</dbReference>
<keyword evidence="12" id="KW-1185">Reference proteome</keyword>
<dbReference type="GO" id="GO:0008270">
    <property type="term" value="F:zinc ion binding"/>
    <property type="evidence" value="ECO:0007669"/>
    <property type="project" value="UniProtKB-KW"/>
</dbReference>
<evidence type="ECO:0000256" key="1">
    <source>
        <dbReference type="ARBA" id="ARBA00004173"/>
    </source>
</evidence>
<feature type="region of interest" description="Disordered" evidence="8">
    <location>
        <begin position="252"/>
        <end position="276"/>
    </location>
</feature>
<dbReference type="Gene3D" id="4.10.60.10">
    <property type="entry name" value="Zinc finger, CCHC-type"/>
    <property type="match status" value="1"/>
</dbReference>
<dbReference type="Gene3D" id="3.30.70.270">
    <property type="match status" value="2"/>
</dbReference>
<keyword evidence="2 11" id="KW-0808">Transferase</keyword>
<evidence type="ECO:0000259" key="10">
    <source>
        <dbReference type="PROSITE" id="PS50878"/>
    </source>
</evidence>
<evidence type="ECO:0000256" key="5">
    <source>
        <dbReference type="ARBA" id="ARBA00022759"/>
    </source>
</evidence>
<dbReference type="GO" id="GO:0003964">
    <property type="term" value="F:RNA-directed DNA polymerase activity"/>
    <property type="evidence" value="ECO:0007669"/>
    <property type="project" value="UniProtKB-EC"/>
</dbReference>
<proteinExistence type="predicted"/>
<dbReference type="PANTHER" id="PTHR37984:SF5">
    <property type="entry name" value="PROTEIN NYNRIN-LIKE"/>
    <property type="match status" value="1"/>
</dbReference>
<dbReference type="Pfam" id="PF00078">
    <property type="entry name" value="RVT_1"/>
    <property type="match status" value="1"/>
</dbReference>
<dbReference type="Pfam" id="PF00098">
    <property type="entry name" value="zf-CCHC"/>
    <property type="match status" value="1"/>
</dbReference>
<protein>
    <submittedName>
        <fullName evidence="11">Endonuclease</fullName>
        <ecNumber evidence="11">2.7.7.49</ecNumber>
    </submittedName>
</protein>
<dbReference type="InterPro" id="IPR043502">
    <property type="entry name" value="DNA/RNA_pol_sf"/>
</dbReference>
<organism evidence="11 12">
    <name type="scientific">Ceratocystis fimbriata f. sp. platani</name>
    <dbReference type="NCBI Taxonomy" id="88771"/>
    <lineage>
        <taxon>Eukaryota</taxon>
        <taxon>Fungi</taxon>
        <taxon>Dikarya</taxon>
        <taxon>Ascomycota</taxon>
        <taxon>Pezizomycotina</taxon>
        <taxon>Sordariomycetes</taxon>
        <taxon>Hypocreomycetidae</taxon>
        <taxon>Microascales</taxon>
        <taxon>Ceratocystidaceae</taxon>
        <taxon>Ceratocystis</taxon>
    </lineage>
</organism>
<dbReference type="SMART" id="SM00343">
    <property type="entry name" value="ZnF_C2HC"/>
    <property type="match status" value="1"/>
</dbReference>
<dbReference type="EMBL" id="LBBL01000690">
    <property type="protein sequence ID" value="KKF92091.1"/>
    <property type="molecule type" value="Genomic_DNA"/>
</dbReference>
<dbReference type="Gene3D" id="2.40.70.10">
    <property type="entry name" value="Acid Proteases"/>
    <property type="match status" value="1"/>
</dbReference>
<dbReference type="PROSITE" id="PS50878">
    <property type="entry name" value="RT_POL"/>
    <property type="match status" value="1"/>
</dbReference>
<dbReference type="SUPFAM" id="SSF57756">
    <property type="entry name" value="Retrovirus zinc finger-like domains"/>
    <property type="match status" value="1"/>
</dbReference>
<dbReference type="InterPro" id="IPR001878">
    <property type="entry name" value="Znf_CCHC"/>
</dbReference>
<keyword evidence="6" id="KW-0496">Mitochondrion</keyword>
<feature type="domain" description="CCHC-type" evidence="9">
    <location>
        <begin position="304"/>
        <end position="318"/>
    </location>
</feature>
<dbReference type="CDD" id="cd01647">
    <property type="entry name" value="RT_LTR"/>
    <property type="match status" value="1"/>
</dbReference>
<evidence type="ECO:0000256" key="8">
    <source>
        <dbReference type="SAM" id="MobiDB-lite"/>
    </source>
</evidence>
<feature type="compositionally biased region" description="Low complexity" evidence="8">
    <location>
        <begin position="84"/>
        <end position="98"/>
    </location>
</feature>
<dbReference type="InterPro" id="IPR050951">
    <property type="entry name" value="Retrovirus_Pol_polyprotein"/>
</dbReference>
<feature type="domain" description="Reverse transcriptase" evidence="10">
    <location>
        <begin position="552"/>
        <end position="732"/>
    </location>
</feature>
<evidence type="ECO:0000313" key="12">
    <source>
        <dbReference type="Proteomes" id="UP000034841"/>
    </source>
</evidence>
<dbReference type="PANTHER" id="PTHR37984">
    <property type="entry name" value="PROTEIN CBG26694"/>
    <property type="match status" value="1"/>
</dbReference>
<feature type="compositionally biased region" description="Basic and acidic residues" evidence="8">
    <location>
        <begin position="815"/>
        <end position="824"/>
    </location>
</feature>
<dbReference type="AlphaFoldDB" id="A0A0F8AW81"/>
<dbReference type="SUPFAM" id="SSF56672">
    <property type="entry name" value="DNA/RNA polymerases"/>
    <property type="match status" value="1"/>
</dbReference>
<dbReference type="CDD" id="cd00303">
    <property type="entry name" value="retropepsin_like"/>
    <property type="match status" value="1"/>
</dbReference>
<dbReference type="PROSITE" id="PS50158">
    <property type="entry name" value="ZF_CCHC"/>
    <property type="match status" value="1"/>
</dbReference>
<dbReference type="InterPro" id="IPR021109">
    <property type="entry name" value="Peptidase_aspartic_dom_sf"/>
</dbReference>
<evidence type="ECO:0000313" key="11">
    <source>
        <dbReference type="EMBL" id="KKF92091.1"/>
    </source>
</evidence>
<feature type="compositionally biased region" description="Polar residues" evidence="8">
    <location>
        <begin position="1"/>
        <end position="13"/>
    </location>
</feature>
<gene>
    <name evidence="11" type="primary">pol_8</name>
    <name evidence="11" type="ORF">CFO_g5556</name>
</gene>
<keyword evidence="5 11" id="KW-0255">Endonuclease</keyword>
<dbReference type="GO" id="GO:0003676">
    <property type="term" value="F:nucleic acid binding"/>
    <property type="evidence" value="ECO:0007669"/>
    <property type="project" value="InterPro"/>
</dbReference>
<feature type="region of interest" description="Disordered" evidence="8">
    <location>
        <begin position="327"/>
        <end position="346"/>
    </location>
</feature>
<dbReference type="Proteomes" id="UP000034841">
    <property type="component" value="Unassembled WGS sequence"/>
</dbReference>
<dbReference type="FunFam" id="3.30.70.270:FF:000020">
    <property type="entry name" value="Transposon Tf2-6 polyprotein-like Protein"/>
    <property type="match status" value="1"/>
</dbReference>
<dbReference type="GO" id="GO:0005739">
    <property type="term" value="C:mitochondrion"/>
    <property type="evidence" value="ECO:0007669"/>
    <property type="project" value="UniProtKB-SubCell"/>
</dbReference>
<evidence type="ECO:0000256" key="2">
    <source>
        <dbReference type="ARBA" id="ARBA00022679"/>
    </source>
</evidence>
<comment type="caution">
    <text evidence="11">The sequence shown here is derived from an EMBL/GenBank/DDBJ whole genome shotgun (WGS) entry which is preliminary data.</text>
</comment>